<proteinExistence type="predicted"/>
<keyword evidence="2" id="KW-0812">Transmembrane</keyword>
<dbReference type="InterPro" id="IPR053143">
    <property type="entry name" value="Arylsulfate_ST"/>
</dbReference>
<dbReference type="AlphaFoldDB" id="A0A2M9HED3"/>
<sequence length="537" mass="59962">MKSAIPDGEISGRGASGRPRPFHDGGMGTIQGKLVASILAVVLVAVVGATGLGGYLGYRMIRDDLDDQADSTSQKLDAINENIKDQGDLINDSLSGVDLGLKVNGIPTTVELNRRQPTVNAPSLHVGSDNTIALTVPVNAVVRVNGTVYRHPMTLRFDRLSREVRHNTTITITRSTGEQRTVTIPALPTDFPNLELGGQNFTPLPGDYYGSVGSGDSAYVYQISTSGNLKYYRRGIDIDNLKKVVLDGKTYYAFFEAVPEYNQIENFSLKFGQIVLMDSHYRQIKRLRLTPTRKLPQGGYSENHDFIFLSPTHYLLMAEVYSPIADGKGNVNEMRSTYIQEVNDGKVTFEWLGSEHHELDDAYQELLGGSEDYMHSNSLIIDPKDHNLIMSMRNQDAVIKIDRNRGTGAILWTLGGKNDDFGLSKDQRFSRQHYAYFDNDHNLLLFDNGVASKHTTIKRFTLDENARKVTAFRSFDLGDHFSMYCGNVQQVSDSEYLIGWGIASTKVIATLYDFRQGKVLSELVSSNSQTYRTQYFR</sequence>
<keyword evidence="2" id="KW-1133">Transmembrane helix</keyword>
<keyword evidence="2" id="KW-0472">Membrane</keyword>
<gene>
    <name evidence="3" type="ORF">CSQ87_06105</name>
</gene>
<dbReference type="Pfam" id="PF05935">
    <property type="entry name" value="Arylsulfotrans"/>
    <property type="match status" value="1"/>
</dbReference>
<dbReference type="PANTHER" id="PTHR35340:SF5">
    <property type="entry name" value="ASST-DOMAIN-CONTAINING PROTEIN"/>
    <property type="match status" value="1"/>
</dbReference>
<accession>A0A2M9HED3</accession>
<evidence type="ECO:0008006" key="5">
    <source>
        <dbReference type="Google" id="ProtNLM"/>
    </source>
</evidence>
<evidence type="ECO:0000313" key="4">
    <source>
        <dbReference type="Proteomes" id="UP000231451"/>
    </source>
</evidence>
<name>A0A2M9HED3_9BIFI</name>
<evidence type="ECO:0000313" key="3">
    <source>
        <dbReference type="EMBL" id="PJM75166.1"/>
    </source>
</evidence>
<dbReference type="InterPro" id="IPR010262">
    <property type="entry name" value="Arylsulfotransferase_bact"/>
</dbReference>
<feature type="region of interest" description="Disordered" evidence="1">
    <location>
        <begin position="1"/>
        <end position="24"/>
    </location>
</feature>
<evidence type="ECO:0000256" key="1">
    <source>
        <dbReference type="SAM" id="MobiDB-lite"/>
    </source>
</evidence>
<dbReference type="Proteomes" id="UP000231451">
    <property type="component" value="Unassembled WGS sequence"/>
</dbReference>
<evidence type="ECO:0000256" key="2">
    <source>
        <dbReference type="SAM" id="Phobius"/>
    </source>
</evidence>
<reference evidence="3 4" key="1">
    <citation type="submission" date="2017-10" db="EMBL/GenBank/DDBJ databases">
        <title>Draft genome sequences of strains TRE 1, TRE 9, TRE H and TRI 7, isolated from tamarins, belonging to four potential novel Bifidobacterium species.</title>
        <authorList>
            <person name="Mattarelli P."/>
            <person name="Modesto M."/>
            <person name="Puglisi E."/>
            <person name="Morelli L."/>
            <person name="Spezio C."/>
            <person name="Bonetti A."/>
            <person name="Sandri C."/>
        </authorList>
    </citation>
    <scope>NUCLEOTIDE SEQUENCE [LARGE SCALE GENOMIC DNA]</scope>
    <source>
        <strain evidence="4">TRI7</strain>
    </source>
</reference>
<comment type="caution">
    <text evidence="3">The sequence shown here is derived from an EMBL/GenBank/DDBJ whole genome shotgun (WGS) entry which is preliminary data.</text>
</comment>
<protein>
    <recommendedName>
        <fullName evidence="5">Aryl-sulfate sulfotransferase</fullName>
    </recommendedName>
</protein>
<feature type="transmembrane region" description="Helical" evidence="2">
    <location>
        <begin position="34"/>
        <end position="58"/>
    </location>
</feature>
<dbReference type="GO" id="GO:0004062">
    <property type="term" value="F:aryl sulfotransferase activity"/>
    <property type="evidence" value="ECO:0007669"/>
    <property type="project" value="InterPro"/>
</dbReference>
<keyword evidence="4" id="KW-1185">Reference proteome</keyword>
<dbReference type="PANTHER" id="PTHR35340">
    <property type="entry name" value="PQQ ENZYME REPEAT PROTEIN-RELATED"/>
    <property type="match status" value="1"/>
</dbReference>
<dbReference type="EMBL" id="PEBK01000005">
    <property type="protein sequence ID" value="PJM75166.1"/>
    <property type="molecule type" value="Genomic_DNA"/>
</dbReference>
<organism evidence="3 4">
    <name type="scientific">Bifidobacterium simiarum</name>
    <dbReference type="NCBI Taxonomy" id="2045441"/>
    <lineage>
        <taxon>Bacteria</taxon>
        <taxon>Bacillati</taxon>
        <taxon>Actinomycetota</taxon>
        <taxon>Actinomycetes</taxon>
        <taxon>Bifidobacteriales</taxon>
        <taxon>Bifidobacteriaceae</taxon>
        <taxon>Bifidobacterium</taxon>
    </lineage>
</organism>
<dbReference type="OrthoDB" id="3225323at2"/>